<evidence type="ECO:0000259" key="5">
    <source>
        <dbReference type="PROSITE" id="PS50931"/>
    </source>
</evidence>
<evidence type="ECO:0000256" key="3">
    <source>
        <dbReference type="ARBA" id="ARBA00023125"/>
    </source>
</evidence>
<dbReference type="InterPro" id="IPR036390">
    <property type="entry name" value="WH_DNA-bd_sf"/>
</dbReference>
<organism evidence="6 7">
    <name type="scientific">Lentibacter algarum</name>
    <dbReference type="NCBI Taxonomy" id="576131"/>
    <lineage>
        <taxon>Bacteria</taxon>
        <taxon>Pseudomonadati</taxon>
        <taxon>Pseudomonadota</taxon>
        <taxon>Alphaproteobacteria</taxon>
        <taxon>Rhodobacterales</taxon>
        <taxon>Roseobacteraceae</taxon>
        <taxon>Lentibacter</taxon>
    </lineage>
</organism>
<dbReference type="SUPFAM" id="SSF53850">
    <property type="entry name" value="Periplasmic binding protein-like II"/>
    <property type="match status" value="1"/>
</dbReference>
<dbReference type="GO" id="GO:0003700">
    <property type="term" value="F:DNA-binding transcription factor activity"/>
    <property type="evidence" value="ECO:0007669"/>
    <property type="project" value="InterPro"/>
</dbReference>
<dbReference type="PANTHER" id="PTHR30346">
    <property type="entry name" value="TRANSCRIPTIONAL DUAL REGULATOR HCAR-RELATED"/>
    <property type="match status" value="1"/>
</dbReference>
<dbReference type="PROSITE" id="PS50931">
    <property type="entry name" value="HTH_LYSR"/>
    <property type="match status" value="1"/>
</dbReference>
<keyword evidence="2" id="KW-0805">Transcription regulation</keyword>
<dbReference type="RefSeq" id="WP_218140897.1">
    <property type="nucleotide sequence ID" value="NZ_CP117819.1"/>
</dbReference>
<dbReference type="STRING" id="576131.SAMN05444486_1133"/>
<keyword evidence="7" id="KW-1185">Reference proteome</keyword>
<protein>
    <submittedName>
        <fullName evidence="6">DNA-binding transcriptional regulator, LysR family</fullName>
    </submittedName>
</protein>
<dbReference type="PANTHER" id="PTHR30346:SF0">
    <property type="entry name" value="HCA OPERON TRANSCRIPTIONAL ACTIVATOR HCAR"/>
    <property type="match status" value="1"/>
</dbReference>
<dbReference type="Gene3D" id="1.10.10.10">
    <property type="entry name" value="Winged helix-like DNA-binding domain superfamily/Winged helix DNA-binding domain"/>
    <property type="match status" value="1"/>
</dbReference>
<reference evidence="6 7" key="1">
    <citation type="submission" date="2016-10" db="EMBL/GenBank/DDBJ databases">
        <authorList>
            <person name="de Groot N.N."/>
        </authorList>
    </citation>
    <scope>NUCLEOTIDE SEQUENCE [LARGE SCALE GENOMIC DNA]</scope>
    <source>
        <strain evidence="6 7">DSM 24677</strain>
    </source>
</reference>
<accession>A0A1H3NLU7</accession>
<keyword evidence="4" id="KW-0804">Transcription</keyword>
<dbReference type="GeneID" id="78125988"/>
<sequence length="307" mass="33217">MKPIPISLRQIDYVIATADGGSTAAAARILNVSQPSVSLAIAKVEEHFGRPLFARTAGQGIAPTHYGQQKLGEFRRLRINAQRTLNADMAENAILNLGVFSTLGPRYAPRLVRGFQDETPSIQVRLHEANLETLSGWLETGRIDVALIYDLGLPSTLEITPLADIRPYGLLPAGHPLAGRKAISMAELLQDPLILMSLPHSRGYFLTLAQMHGISPTIAYETASVEMLRSMVANGLGVGLLATDIPHDTAYDQRPVVRMPLTGNLAPHRIALARSGQLRSNPLVNQFTAYAQSAFAAESALLQEYGP</sequence>
<dbReference type="InterPro" id="IPR036388">
    <property type="entry name" value="WH-like_DNA-bd_sf"/>
</dbReference>
<dbReference type="InterPro" id="IPR000847">
    <property type="entry name" value="LysR_HTH_N"/>
</dbReference>
<evidence type="ECO:0000256" key="2">
    <source>
        <dbReference type="ARBA" id="ARBA00023015"/>
    </source>
</evidence>
<comment type="similarity">
    <text evidence="1">Belongs to the LysR transcriptional regulatory family.</text>
</comment>
<feature type="domain" description="HTH lysR-type" evidence="5">
    <location>
        <begin position="6"/>
        <end position="64"/>
    </location>
</feature>
<dbReference type="AlphaFoldDB" id="A0A1H3NLU7"/>
<dbReference type="SUPFAM" id="SSF46785">
    <property type="entry name" value="Winged helix' DNA-binding domain"/>
    <property type="match status" value="1"/>
</dbReference>
<dbReference type="Proteomes" id="UP000199026">
    <property type="component" value="Unassembled WGS sequence"/>
</dbReference>
<proteinExistence type="inferred from homology"/>
<evidence type="ECO:0000256" key="1">
    <source>
        <dbReference type="ARBA" id="ARBA00009437"/>
    </source>
</evidence>
<dbReference type="Gene3D" id="3.40.190.10">
    <property type="entry name" value="Periplasmic binding protein-like II"/>
    <property type="match status" value="2"/>
</dbReference>
<dbReference type="EMBL" id="FNPR01000013">
    <property type="protein sequence ID" value="SDY89937.1"/>
    <property type="molecule type" value="Genomic_DNA"/>
</dbReference>
<dbReference type="Pfam" id="PF03466">
    <property type="entry name" value="LysR_substrate"/>
    <property type="match status" value="1"/>
</dbReference>
<dbReference type="GO" id="GO:0032993">
    <property type="term" value="C:protein-DNA complex"/>
    <property type="evidence" value="ECO:0007669"/>
    <property type="project" value="TreeGrafter"/>
</dbReference>
<keyword evidence="3 6" id="KW-0238">DNA-binding</keyword>
<dbReference type="Pfam" id="PF00126">
    <property type="entry name" value="HTH_1"/>
    <property type="match status" value="1"/>
</dbReference>
<evidence type="ECO:0000313" key="6">
    <source>
        <dbReference type="EMBL" id="SDY89937.1"/>
    </source>
</evidence>
<gene>
    <name evidence="6" type="ORF">SAMN05444486_1133</name>
</gene>
<dbReference type="InterPro" id="IPR005119">
    <property type="entry name" value="LysR_subst-bd"/>
</dbReference>
<evidence type="ECO:0000256" key="4">
    <source>
        <dbReference type="ARBA" id="ARBA00023163"/>
    </source>
</evidence>
<dbReference type="PRINTS" id="PR00039">
    <property type="entry name" value="HTHLYSR"/>
</dbReference>
<evidence type="ECO:0000313" key="7">
    <source>
        <dbReference type="Proteomes" id="UP000199026"/>
    </source>
</evidence>
<name>A0A1H3NLU7_9RHOB</name>
<dbReference type="GO" id="GO:0003677">
    <property type="term" value="F:DNA binding"/>
    <property type="evidence" value="ECO:0007669"/>
    <property type="project" value="UniProtKB-KW"/>
</dbReference>